<gene>
    <name evidence="6" type="ORF">BJ554DRAFT_6561</name>
</gene>
<keyword evidence="3" id="KW-0687">Ribonucleoprotein</keyword>
<dbReference type="GO" id="GO:0006412">
    <property type="term" value="P:translation"/>
    <property type="evidence" value="ECO:0007669"/>
    <property type="project" value="InterPro"/>
</dbReference>
<dbReference type="PANTHER" id="PTHR10934:SF2">
    <property type="entry name" value="LARGE RIBOSOMAL SUBUNIT PROTEIN EL18"/>
    <property type="match status" value="1"/>
</dbReference>
<keyword evidence="7" id="KW-1185">Reference proteome</keyword>
<dbReference type="PROSITE" id="PS01106">
    <property type="entry name" value="RIBOSOMAL_L18E"/>
    <property type="match status" value="1"/>
</dbReference>
<evidence type="ECO:0000259" key="5">
    <source>
        <dbReference type="Pfam" id="PF17135"/>
    </source>
</evidence>
<dbReference type="InterPro" id="IPR000039">
    <property type="entry name" value="Ribosomal_eL18"/>
</dbReference>
<dbReference type="Gene3D" id="3.100.10.10">
    <property type="match status" value="1"/>
</dbReference>
<comment type="caution">
    <text evidence="6">The sequence shown here is derived from an EMBL/GenBank/DDBJ whole genome shotgun (WGS) entry which is preliminary data.</text>
</comment>
<feature type="domain" description="Large ribosomal subunit protein uL15/eL18" evidence="5">
    <location>
        <begin position="98"/>
        <end position="243"/>
    </location>
</feature>
<dbReference type="GO" id="GO:0022625">
    <property type="term" value="C:cytosolic large ribosomal subunit"/>
    <property type="evidence" value="ECO:0007669"/>
    <property type="project" value="TreeGrafter"/>
</dbReference>
<feature type="region of interest" description="Disordered" evidence="4">
    <location>
        <begin position="1"/>
        <end position="29"/>
    </location>
</feature>
<dbReference type="InterPro" id="IPR021132">
    <property type="entry name" value="Ribosomal_eL18/eL18-A/B/_CS"/>
</dbReference>
<dbReference type="Pfam" id="PF17135">
    <property type="entry name" value="Ribosomal_L18"/>
    <property type="match status" value="1"/>
</dbReference>
<dbReference type="OrthoDB" id="6353017at2759"/>
<dbReference type="Proteomes" id="UP000673691">
    <property type="component" value="Unassembled WGS sequence"/>
</dbReference>
<reference evidence="6 7" key="1">
    <citation type="journal article" name="Sci. Rep.">
        <title>Genome-scale phylogenetic analyses confirm Olpidium as the closest living zoosporic fungus to the non-flagellated, terrestrial fungi.</title>
        <authorList>
            <person name="Chang Y."/>
            <person name="Rochon D."/>
            <person name="Sekimoto S."/>
            <person name="Wang Y."/>
            <person name="Chovatia M."/>
            <person name="Sandor L."/>
            <person name="Salamov A."/>
            <person name="Grigoriev I.V."/>
            <person name="Stajich J.E."/>
            <person name="Spatafora J.W."/>
        </authorList>
    </citation>
    <scope>NUCLEOTIDE SEQUENCE [LARGE SCALE GENOMIC DNA]</scope>
    <source>
        <strain evidence="6">S191</strain>
    </source>
</reference>
<comment type="similarity">
    <text evidence="1">Belongs to the eukaryotic ribosomal protein eL18 family.</text>
</comment>
<protein>
    <submittedName>
        <fullName evidence="6">Ribosomal protein L18e/L15P</fullName>
    </submittedName>
</protein>
<organism evidence="6 7">
    <name type="scientific">Olpidium bornovanus</name>
    <dbReference type="NCBI Taxonomy" id="278681"/>
    <lineage>
        <taxon>Eukaryota</taxon>
        <taxon>Fungi</taxon>
        <taxon>Fungi incertae sedis</taxon>
        <taxon>Olpidiomycota</taxon>
        <taxon>Olpidiomycotina</taxon>
        <taxon>Olpidiomycetes</taxon>
        <taxon>Olpidiales</taxon>
        <taxon>Olpidiaceae</taxon>
        <taxon>Olpidium</taxon>
    </lineage>
</organism>
<name>A0A8H7ZXV7_9FUNG</name>
<evidence type="ECO:0000313" key="6">
    <source>
        <dbReference type="EMBL" id="KAG5461269.1"/>
    </source>
</evidence>
<dbReference type="SUPFAM" id="SSF52080">
    <property type="entry name" value="Ribosomal proteins L15p and L18e"/>
    <property type="match status" value="1"/>
</dbReference>
<evidence type="ECO:0000256" key="3">
    <source>
        <dbReference type="ARBA" id="ARBA00023274"/>
    </source>
</evidence>
<dbReference type="InterPro" id="IPR036227">
    <property type="entry name" value="Ribosomal_uL15/eL18_sf"/>
</dbReference>
<sequence>MVSQPFSSPPPSLAVPAADRKPATWQTGSPGSFCRVSGAEINEAGDFANRAQAAASRHCGALACGRKVADVSFAASSAIWWSSTSRELEAAGRFRQKGIDIKHHHVRKGNRSAPKSQDVYLRLLVKVSTSRKEDSKMTAAGSQRSLSLPARRTNAKFNKVGLKRLFVSRVNRPPMSISRIARNMKNATNKTAVLVGTVTDDARIPEVPKLTVAALRFTGAARARIVKAGGTCLTLDQLALKAPGQPLSFYVVPRIPAKQLSILELLVSPAATPSPMSARRAGSSSAHVVAAPAAVSRSENRAHSILFT</sequence>
<evidence type="ECO:0000256" key="2">
    <source>
        <dbReference type="ARBA" id="ARBA00022980"/>
    </source>
</evidence>
<dbReference type="AlphaFoldDB" id="A0A8H7ZXV7"/>
<accession>A0A8H7ZXV7</accession>
<evidence type="ECO:0000256" key="4">
    <source>
        <dbReference type="SAM" id="MobiDB-lite"/>
    </source>
</evidence>
<proteinExistence type="inferred from homology"/>
<dbReference type="GO" id="GO:0003735">
    <property type="term" value="F:structural constituent of ribosome"/>
    <property type="evidence" value="ECO:0007669"/>
    <property type="project" value="InterPro"/>
</dbReference>
<dbReference type="InterPro" id="IPR021131">
    <property type="entry name" value="Ribosomal_uL15/eL18"/>
</dbReference>
<dbReference type="PANTHER" id="PTHR10934">
    <property type="entry name" value="60S RIBOSOMAL PROTEIN L18"/>
    <property type="match status" value="1"/>
</dbReference>
<evidence type="ECO:0000313" key="7">
    <source>
        <dbReference type="Proteomes" id="UP000673691"/>
    </source>
</evidence>
<dbReference type="EMBL" id="JAEFCI010003909">
    <property type="protein sequence ID" value="KAG5461269.1"/>
    <property type="molecule type" value="Genomic_DNA"/>
</dbReference>
<keyword evidence="2 6" id="KW-0689">Ribosomal protein</keyword>
<dbReference type="GO" id="GO:0003723">
    <property type="term" value="F:RNA binding"/>
    <property type="evidence" value="ECO:0007669"/>
    <property type="project" value="TreeGrafter"/>
</dbReference>
<evidence type="ECO:0000256" key="1">
    <source>
        <dbReference type="ARBA" id="ARBA00006815"/>
    </source>
</evidence>